<sequence>MVYTIIVHLKAKDLDSAEKIAWKLVDAATVYRKDKEQLGWLVHRDPKDPLKFAIVERFVNEASQKYHLENPYWLTFDPYVIPLLDGPMDLTRWEELPVPEPNQDSFEAGQKAQ</sequence>
<evidence type="ECO:0008006" key="5">
    <source>
        <dbReference type="Google" id="ProtNLM"/>
    </source>
</evidence>
<reference evidence="3" key="4">
    <citation type="submission" date="2015-06" db="UniProtKB">
        <authorList>
            <consortium name="EnsemblFungi"/>
        </authorList>
    </citation>
    <scope>IDENTIFICATION</scope>
</reference>
<evidence type="ECO:0000256" key="1">
    <source>
        <dbReference type="SAM" id="MobiDB-lite"/>
    </source>
</evidence>
<dbReference type="STRING" id="683840.U5GZ11"/>
<proteinExistence type="predicted"/>
<gene>
    <name evidence="2" type="ORF">MVLG_00418</name>
</gene>
<reference evidence="2" key="2">
    <citation type="submission" date="2010-11" db="EMBL/GenBank/DDBJ databases">
        <authorList>
            <consortium name="The Broad Institute Genome Sequencing Platform"/>
            <person name="Earl A."/>
            <person name="Ward D."/>
            <person name="Feldgarden M."/>
            <person name="Gevers D."/>
            <person name="Butler R."/>
            <person name="Young S.K."/>
            <person name="Zeng Q."/>
            <person name="Gargeya S."/>
            <person name="Fitzgerald M."/>
            <person name="Haas B."/>
            <person name="Abouelleil A."/>
            <person name="Alvarado L."/>
            <person name="Arachchi H.M."/>
            <person name="Berlin A."/>
            <person name="Brown A."/>
            <person name="Chapman S.B."/>
            <person name="Chen Z."/>
            <person name="Dunbar C."/>
            <person name="Freedman E."/>
            <person name="Gearin G."/>
            <person name="Gellesch M."/>
            <person name="Goldberg J."/>
            <person name="Griggs A."/>
            <person name="Gujja S."/>
            <person name="Heilman E."/>
            <person name="Heiman D."/>
            <person name="Howarth C."/>
            <person name="Larson L."/>
            <person name="Lui A."/>
            <person name="MacDonald P.J.P."/>
            <person name="Mehta T."/>
            <person name="Montmayeur A."/>
            <person name="Murphy C."/>
            <person name="Neiman D."/>
            <person name="Pearson M."/>
            <person name="Priest M."/>
            <person name="Roberts A."/>
            <person name="Saif S."/>
            <person name="Shea T."/>
            <person name="Shenoy N."/>
            <person name="Sisk P."/>
            <person name="Stolte C."/>
            <person name="Sykes S."/>
            <person name="White J."/>
            <person name="Yandava C."/>
            <person name="Wortman J."/>
            <person name="Nusbaum C."/>
            <person name="Birren B."/>
        </authorList>
    </citation>
    <scope>NUCLEOTIDE SEQUENCE</scope>
    <source>
        <strain evidence="2">P1A1 Lamole</strain>
    </source>
</reference>
<name>U5GZ11_USTV1</name>
<dbReference type="EnsemblFungi" id="MVLG_00418T0">
    <property type="protein sequence ID" value="MVLG_00418T0"/>
    <property type="gene ID" value="MVLG_00418"/>
</dbReference>
<dbReference type="HOGENOM" id="CLU_154205_0_0_1"/>
<dbReference type="OMA" id="MDMHRLE"/>
<evidence type="ECO:0000313" key="4">
    <source>
        <dbReference type="Proteomes" id="UP000017200"/>
    </source>
</evidence>
<dbReference type="InterPro" id="IPR011008">
    <property type="entry name" value="Dimeric_a/b-barrel"/>
</dbReference>
<organism evidence="2">
    <name type="scientific">Microbotryum lychnidis-dioicae (strain p1A1 Lamole / MvSl-1064)</name>
    <name type="common">Anther smut fungus</name>
    <dbReference type="NCBI Taxonomy" id="683840"/>
    <lineage>
        <taxon>Eukaryota</taxon>
        <taxon>Fungi</taxon>
        <taxon>Dikarya</taxon>
        <taxon>Basidiomycota</taxon>
        <taxon>Pucciniomycotina</taxon>
        <taxon>Microbotryomycetes</taxon>
        <taxon>Microbotryales</taxon>
        <taxon>Microbotryaceae</taxon>
        <taxon>Microbotryum</taxon>
    </lineage>
</organism>
<feature type="region of interest" description="Disordered" evidence="1">
    <location>
        <begin position="94"/>
        <end position="113"/>
    </location>
</feature>
<keyword evidence="4" id="KW-1185">Reference proteome</keyword>
<dbReference type="PANTHER" id="PTHR38052">
    <property type="entry name" value="EXPRESSED PROTEIN"/>
    <property type="match status" value="1"/>
</dbReference>
<evidence type="ECO:0000313" key="2">
    <source>
        <dbReference type="EMBL" id="KDE09520.1"/>
    </source>
</evidence>
<dbReference type="OrthoDB" id="194076at2759"/>
<evidence type="ECO:0000313" key="3">
    <source>
        <dbReference type="EnsemblFungi" id="MVLG_00418T0"/>
    </source>
</evidence>
<reference evidence="2 4" key="3">
    <citation type="journal article" date="2015" name="BMC Genomics">
        <title>Sex and parasites: genomic and transcriptomic analysis of Microbotryum lychnidis-dioicae, the biotrophic and plant-castrating anther smut fungus.</title>
        <authorList>
            <person name="Perlin M.H."/>
            <person name="Amselem J."/>
            <person name="Fontanillas E."/>
            <person name="Toh S.S."/>
            <person name="Chen Z."/>
            <person name="Goldberg J."/>
            <person name="Duplessis S."/>
            <person name="Henrissat B."/>
            <person name="Young S."/>
            <person name="Zeng Q."/>
            <person name="Aguileta G."/>
            <person name="Petit E."/>
            <person name="Badouin H."/>
            <person name="Andrews J."/>
            <person name="Razeeq D."/>
            <person name="Gabaldon T."/>
            <person name="Quesneville H."/>
            <person name="Giraud T."/>
            <person name="Hood M.E."/>
            <person name="Schultz D.J."/>
            <person name="Cuomo C.A."/>
        </authorList>
    </citation>
    <scope>NUCLEOTIDE SEQUENCE [LARGE SCALE GENOMIC DNA]</scope>
    <source>
        <strain evidence="4">p1A1 Lamole</strain>
        <strain evidence="2">P1A1 Lamole</strain>
    </source>
</reference>
<dbReference type="Proteomes" id="UP000017200">
    <property type="component" value="Unassembled WGS sequence"/>
</dbReference>
<dbReference type="EMBL" id="AEIJ01000029">
    <property type="status" value="NOT_ANNOTATED_CDS"/>
    <property type="molecule type" value="Genomic_DNA"/>
</dbReference>
<dbReference type="InParanoid" id="U5GZ11"/>
<dbReference type="PANTHER" id="PTHR38052:SF1">
    <property type="entry name" value="ABM DOMAIN-CONTAINING PROTEIN"/>
    <property type="match status" value="1"/>
</dbReference>
<dbReference type="EMBL" id="GL541644">
    <property type="protein sequence ID" value="KDE09520.1"/>
    <property type="molecule type" value="Genomic_DNA"/>
</dbReference>
<reference evidence="4" key="1">
    <citation type="submission" date="2010-11" db="EMBL/GenBank/DDBJ databases">
        <title>The genome sequence of Microbotryum violaceum strain p1A1 Lamole.</title>
        <authorList>
            <person name="Cuomo C."/>
            <person name="Perlin M."/>
            <person name="Young S.K."/>
            <person name="Zeng Q."/>
            <person name="Gargeya S."/>
            <person name="Alvarado L."/>
            <person name="Berlin A."/>
            <person name="Chapman S.B."/>
            <person name="Chen Z."/>
            <person name="Freedman E."/>
            <person name="Gellesch M."/>
            <person name="Goldberg J."/>
            <person name="Griggs A."/>
            <person name="Gujja S."/>
            <person name="Heilman E."/>
            <person name="Heiman D."/>
            <person name="Howarth C."/>
            <person name="Mehta T."/>
            <person name="Neiman D."/>
            <person name="Pearson M."/>
            <person name="Roberts A."/>
            <person name="Saif S."/>
            <person name="Shea T."/>
            <person name="Shenoy N."/>
            <person name="Sisk P."/>
            <person name="Stolte C."/>
            <person name="Sykes S."/>
            <person name="White J."/>
            <person name="Yandava C."/>
            <person name="Haas B."/>
            <person name="Nusbaum C."/>
            <person name="Birren B."/>
        </authorList>
    </citation>
    <scope>NUCLEOTIDE SEQUENCE [LARGE SCALE GENOMIC DNA]</scope>
    <source>
        <strain evidence="4">p1A1 Lamole</strain>
    </source>
</reference>
<protein>
    <recommendedName>
        <fullName evidence="5">ABM domain-containing protein</fullName>
    </recommendedName>
</protein>
<dbReference type="SUPFAM" id="SSF54909">
    <property type="entry name" value="Dimeric alpha+beta barrel"/>
    <property type="match status" value="1"/>
</dbReference>
<dbReference type="Gene3D" id="3.30.70.100">
    <property type="match status" value="1"/>
</dbReference>
<accession>U5GZ11</accession>
<dbReference type="AlphaFoldDB" id="U5GZ11"/>